<evidence type="ECO:0000313" key="10">
    <source>
        <dbReference type="Ensembl" id="ENSLACP00000004268.1"/>
    </source>
</evidence>
<gene>
    <name evidence="10" type="primary">PIK3R5</name>
</gene>
<dbReference type="PANTHER" id="PTHR15593:SF2">
    <property type="entry name" value="PHOSPHOINOSITIDE 3-KINASE REGULATORY SUBUNIT 5"/>
    <property type="match status" value="1"/>
</dbReference>
<dbReference type="GO" id="GO:0007186">
    <property type="term" value="P:G protein-coupled receptor signaling pathway"/>
    <property type="evidence" value="ECO:0007669"/>
    <property type="project" value="TreeGrafter"/>
</dbReference>
<dbReference type="GO" id="GO:0046935">
    <property type="term" value="F:1-phosphatidylinositol-3-kinase regulator activity"/>
    <property type="evidence" value="ECO:0007669"/>
    <property type="project" value="InterPro"/>
</dbReference>
<dbReference type="Proteomes" id="UP000008672">
    <property type="component" value="Unassembled WGS sequence"/>
</dbReference>
<protein>
    <recommendedName>
        <fullName evidence="8">Phosphoinositide 3-kinase regulatory subunit 5</fullName>
    </recommendedName>
</protein>
<dbReference type="GO" id="GO:0005944">
    <property type="term" value="C:phosphatidylinositol 3-kinase complex, class IB"/>
    <property type="evidence" value="ECO:0007669"/>
    <property type="project" value="InterPro"/>
</dbReference>
<dbReference type="eggNOG" id="ENOG502QV4A">
    <property type="taxonomic scope" value="Eukaryota"/>
</dbReference>
<reference evidence="11" key="1">
    <citation type="submission" date="2011-08" db="EMBL/GenBank/DDBJ databases">
        <title>The draft genome of Latimeria chalumnae.</title>
        <authorList>
            <person name="Di Palma F."/>
            <person name="Alfoldi J."/>
            <person name="Johnson J."/>
            <person name="Berlin A."/>
            <person name="Gnerre S."/>
            <person name="Jaffe D."/>
            <person name="MacCallum I."/>
            <person name="Young S."/>
            <person name="Walker B.J."/>
            <person name="Lander E."/>
            <person name="Lindblad-Toh K."/>
        </authorList>
    </citation>
    <scope>NUCLEOTIDE SEQUENCE [LARGE SCALE GENOMIC DNA]</scope>
    <source>
        <strain evidence="11">Wild caught</strain>
    </source>
</reference>
<dbReference type="InterPro" id="IPR019522">
    <property type="entry name" value="PIK3R5/6"/>
</dbReference>
<dbReference type="GeneTree" id="ENSGT00530000063753"/>
<evidence type="ECO:0000256" key="9">
    <source>
        <dbReference type="SAM" id="MobiDB-lite"/>
    </source>
</evidence>
<dbReference type="EMBL" id="AFYH01018308">
    <property type="status" value="NOT_ANNOTATED_CDS"/>
    <property type="molecule type" value="Genomic_DNA"/>
</dbReference>
<evidence type="ECO:0000256" key="1">
    <source>
        <dbReference type="ARBA" id="ARBA00004123"/>
    </source>
</evidence>
<dbReference type="STRING" id="7897.ENSLACP00000004268"/>
<evidence type="ECO:0000256" key="4">
    <source>
        <dbReference type="ARBA" id="ARBA00022475"/>
    </source>
</evidence>
<dbReference type="Pfam" id="PF10486">
    <property type="entry name" value="PI3K_1B_p101"/>
    <property type="match status" value="1"/>
</dbReference>
<keyword evidence="6" id="KW-0472">Membrane</keyword>
<reference evidence="10" key="2">
    <citation type="submission" date="2025-08" db="UniProtKB">
        <authorList>
            <consortium name="Ensembl"/>
        </authorList>
    </citation>
    <scope>IDENTIFICATION</scope>
</reference>
<accession>H3A3P7</accession>
<keyword evidence="7" id="KW-0539">Nucleus</keyword>
<evidence type="ECO:0000256" key="3">
    <source>
        <dbReference type="ARBA" id="ARBA00004496"/>
    </source>
</evidence>
<comment type="subcellular location">
    <subcellularLocation>
        <location evidence="2">Cell membrane</location>
        <topology evidence="2">Peripheral membrane protein</topology>
    </subcellularLocation>
    <subcellularLocation>
        <location evidence="3">Cytoplasm</location>
    </subcellularLocation>
    <subcellularLocation>
        <location evidence="1">Nucleus</location>
    </subcellularLocation>
</comment>
<keyword evidence="11" id="KW-1185">Reference proteome</keyword>
<evidence type="ECO:0000313" key="11">
    <source>
        <dbReference type="Proteomes" id="UP000008672"/>
    </source>
</evidence>
<dbReference type="GO" id="GO:0005634">
    <property type="term" value="C:nucleus"/>
    <property type="evidence" value="ECO:0007669"/>
    <property type="project" value="UniProtKB-SubCell"/>
</dbReference>
<evidence type="ECO:0000256" key="6">
    <source>
        <dbReference type="ARBA" id="ARBA00023136"/>
    </source>
</evidence>
<organism evidence="10 11">
    <name type="scientific">Latimeria chalumnae</name>
    <name type="common">Coelacanth</name>
    <dbReference type="NCBI Taxonomy" id="7897"/>
    <lineage>
        <taxon>Eukaryota</taxon>
        <taxon>Metazoa</taxon>
        <taxon>Chordata</taxon>
        <taxon>Craniata</taxon>
        <taxon>Vertebrata</taxon>
        <taxon>Euteleostomi</taxon>
        <taxon>Coelacanthiformes</taxon>
        <taxon>Coelacanthidae</taxon>
        <taxon>Latimeria</taxon>
    </lineage>
</organism>
<dbReference type="GO" id="GO:0005737">
    <property type="term" value="C:cytoplasm"/>
    <property type="evidence" value="ECO:0007669"/>
    <property type="project" value="UniProtKB-SubCell"/>
</dbReference>
<sequence>VQEKAQYKLFSPLALMFYSAVLRAPYFPPGCDLLQKAFEIYRSFLPWPVPYCNICKEVLAFIKDELKVPGISFQRLVSAEQGLATRNWQSKTITVLLLNSSEVPSEFLSVAEQLSRTELSPSNCFITLIKHAYQSTFGTQYNLSDIHQALEMKSVEELNEIYSSCAEALETAVTFSDCVEAKKYLVKKLEETQVKAGLPTGADENPNSTLQTIPVPVAKCQTYSWDKDNFDILNEILQEECEILKPALTLTDEIEDYNEDDEYNEDEVEVDGCVTERDSMLSTMSAVSKGSMFSVISAVSKDSMLSSKESMKSFVSRMSDFIDSGYAEDIEEGLAESSEGSLADQRGDRSPRTGQKLTNKISRLFRSKSSMYLRRDSNYASTSHSLPLRRAESLGDQDTKYKLHLKSRRSNSLPQQMITNGRHQERHLLQNVCFRRRPFLSCDDDSKGSTLRVVVFGSDRISGKVARAYSNLRLQESTCPLITRYFKLQLFYIPVKRNSATSAPQCASSLPSTESRSKFPMQMISGTQPTADGSTNDISHYIGMLDPWYERNILSLLNLPIGVICEQSVKTESEAAEGSKERLPILADMVLYYCRFASHPVLLQLYQAELTFASGEKRTEVFVHSLELGHCAVIRAIKASGKQPPLAHIGDESNHKTDPGHLERISKTTISGRSMWNNTEKICTSLSLSKACKKYEELGSRMECLHLTITEVIKRQNSKSKKSYNQQISVSQIKVDKVQIIGTKNCTFAVCLDQDEKKILQSITRCEVSACYKPESSSLQMLRTPPPLPLQQERHSEMCSLLCLPIATFSGALP</sequence>
<dbReference type="OMA" id="VLCQHSL"/>
<evidence type="ECO:0000256" key="7">
    <source>
        <dbReference type="ARBA" id="ARBA00023242"/>
    </source>
</evidence>
<feature type="region of interest" description="Disordered" evidence="9">
    <location>
        <begin position="333"/>
        <end position="357"/>
    </location>
</feature>
<dbReference type="GO" id="GO:0005886">
    <property type="term" value="C:plasma membrane"/>
    <property type="evidence" value="ECO:0007669"/>
    <property type="project" value="UniProtKB-SubCell"/>
</dbReference>
<evidence type="ECO:0000256" key="5">
    <source>
        <dbReference type="ARBA" id="ARBA00022490"/>
    </source>
</evidence>
<reference evidence="10" key="3">
    <citation type="submission" date="2025-09" db="UniProtKB">
        <authorList>
            <consortium name="Ensembl"/>
        </authorList>
    </citation>
    <scope>IDENTIFICATION</scope>
</reference>
<name>H3A3P7_LATCH</name>
<dbReference type="EMBL" id="AFYH01018309">
    <property type="status" value="NOT_ANNOTATED_CDS"/>
    <property type="molecule type" value="Genomic_DNA"/>
</dbReference>
<dbReference type="Ensembl" id="ENSLACT00000004306.1">
    <property type="protein sequence ID" value="ENSLACP00000004268.1"/>
    <property type="gene ID" value="ENSLACG00000003800.1"/>
</dbReference>
<dbReference type="PANTHER" id="PTHR15593">
    <property type="entry name" value="PHOSPHATIDYLINOSITOL 3-KINASE REGULATORY SUBUNIT"/>
    <property type="match status" value="1"/>
</dbReference>
<proteinExistence type="predicted"/>
<dbReference type="InParanoid" id="H3A3P7"/>
<evidence type="ECO:0000256" key="2">
    <source>
        <dbReference type="ARBA" id="ARBA00004202"/>
    </source>
</evidence>
<dbReference type="EMBL" id="AFYH01018310">
    <property type="status" value="NOT_ANNOTATED_CDS"/>
    <property type="molecule type" value="Genomic_DNA"/>
</dbReference>
<dbReference type="FunCoup" id="H3A3P7">
    <property type="interactions" value="616"/>
</dbReference>
<dbReference type="HOGENOM" id="CLU_337590_0_0_1"/>
<keyword evidence="5" id="KW-0963">Cytoplasm</keyword>
<evidence type="ECO:0000256" key="8">
    <source>
        <dbReference type="ARBA" id="ARBA00040195"/>
    </source>
</evidence>
<keyword evidence="4" id="KW-1003">Cell membrane</keyword>
<dbReference type="AlphaFoldDB" id="H3A3P7"/>